<dbReference type="RefSeq" id="WP_179282454.1">
    <property type="nucleotide sequence ID" value="NZ_FZOD01000063.1"/>
</dbReference>
<evidence type="ECO:0000256" key="1">
    <source>
        <dbReference type="SAM" id="MobiDB-lite"/>
    </source>
</evidence>
<feature type="region of interest" description="Disordered" evidence="1">
    <location>
        <begin position="60"/>
        <end position="87"/>
    </location>
</feature>
<evidence type="ECO:0000313" key="3">
    <source>
        <dbReference type="Proteomes" id="UP000198282"/>
    </source>
</evidence>
<feature type="compositionally biased region" description="Low complexity" evidence="1">
    <location>
        <begin position="63"/>
        <end position="75"/>
    </location>
</feature>
<reference evidence="2 3" key="1">
    <citation type="submission" date="2017-06" db="EMBL/GenBank/DDBJ databases">
        <authorList>
            <person name="Kim H.J."/>
            <person name="Triplett B.A."/>
        </authorList>
    </citation>
    <scope>NUCLEOTIDE SEQUENCE [LARGE SCALE GENOMIC DNA]</scope>
    <source>
        <strain evidence="2 3">CGMCC 4.2132</strain>
    </source>
</reference>
<proteinExistence type="predicted"/>
<accession>A0A239NP89</accession>
<gene>
    <name evidence="2" type="ORF">SAMN05216276_106337</name>
</gene>
<keyword evidence="3" id="KW-1185">Reference proteome</keyword>
<dbReference type="AlphaFoldDB" id="A0A239NP89"/>
<dbReference type="Gene3D" id="1.10.10.10">
    <property type="entry name" value="Winged helix-like DNA-binding domain superfamily/Winged helix DNA-binding domain"/>
    <property type="match status" value="1"/>
</dbReference>
<dbReference type="InterPro" id="IPR036388">
    <property type="entry name" value="WH-like_DNA-bd_sf"/>
</dbReference>
<sequence length="87" mass="8843">MSAVTRDVLALVSEGLSNRVVTAQPTVTERPVEAHVAQIFATPGSHDSGLRHAGVARLASRRPGGAHAHPAGTAGREPKLDGSGCAV</sequence>
<evidence type="ECO:0000313" key="2">
    <source>
        <dbReference type="EMBL" id="SNT56198.1"/>
    </source>
</evidence>
<dbReference type="Proteomes" id="UP000198282">
    <property type="component" value="Unassembled WGS sequence"/>
</dbReference>
<dbReference type="EMBL" id="FZOD01000063">
    <property type="protein sequence ID" value="SNT56198.1"/>
    <property type="molecule type" value="Genomic_DNA"/>
</dbReference>
<protein>
    <submittedName>
        <fullName evidence="2">Uncharacterized protein</fullName>
    </submittedName>
</protein>
<organism evidence="2 3">
    <name type="scientific">Streptosporangium subroseum</name>
    <dbReference type="NCBI Taxonomy" id="106412"/>
    <lineage>
        <taxon>Bacteria</taxon>
        <taxon>Bacillati</taxon>
        <taxon>Actinomycetota</taxon>
        <taxon>Actinomycetes</taxon>
        <taxon>Streptosporangiales</taxon>
        <taxon>Streptosporangiaceae</taxon>
        <taxon>Streptosporangium</taxon>
    </lineage>
</organism>
<name>A0A239NP89_9ACTN</name>